<sequence>MVPNAIGEAKLLRWTVSLWMRWLKSSVLRVGGMYGKTSILLLYLKSRRVIFIMFERIKSMDLFLSVLSAVSLFCLDIN</sequence>
<gene>
    <name evidence="1" type="ORF">NEIMUCOT_04400</name>
</gene>
<reference evidence="1 2" key="1">
    <citation type="submission" date="2009-10" db="EMBL/GenBank/DDBJ databases">
        <authorList>
            <person name="Weinstock G."/>
            <person name="Sodergren E."/>
            <person name="Clifton S."/>
            <person name="Fulton L."/>
            <person name="Fulton B."/>
            <person name="Courtney L."/>
            <person name="Fronick C."/>
            <person name="Harrison M."/>
            <person name="Strong C."/>
            <person name="Farmer C."/>
            <person name="Delahaunty K."/>
            <person name="Markovic C."/>
            <person name="Hall O."/>
            <person name="Minx P."/>
            <person name="Tomlinson C."/>
            <person name="Mitreva M."/>
            <person name="Nelson J."/>
            <person name="Hou S."/>
            <person name="Wollam A."/>
            <person name="Pepin K.H."/>
            <person name="Johnson M."/>
            <person name="Bhonagiri V."/>
            <person name="Nash W.E."/>
            <person name="Warren W."/>
            <person name="Chinwalla A."/>
            <person name="Mardis E.R."/>
            <person name="Wilson R.K."/>
        </authorList>
    </citation>
    <scope>NUCLEOTIDE SEQUENCE [LARGE SCALE GENOMIC DNA]</scope>
    <source>
        <strain evidence="2">ATCC 25996 / DSM 4631 / NCTC 10774 / M26</strain>
    </source>
</reference>
<dbReference type="STRING" id="546266.NEIMUCOT_04400"/>
<dbReference type="Proteomes" id="UP000003344">
    <property type="component" value="Unassembled WGS sequence"/>
</dbReference>
<organism evidence="1 2">
    <name type="scientific">Neisseria mucosa (strain ATCC 25996 / DSM 4631 / NCTC 10774 / M26)</name>
    <dbReference type="NCBI Taxonomy" id="546266"/>
    <lineage>
        <taxon>Bacteria</taxon>
        <taxon>Pseudomonadati</taxon>
        <taxon>Pseudomonadota</taxon>
        <taxon>Betaproteobacteria</taxon>
        <taxon>Neisseriales</taxon>
        <taxon>Neisseriaceae</taxon>
        <taxon>Neisseria</taxon>
    </lineage>
</organism>
<protein>
    <submittedName>
        <fullName evidence="1">Uncharacterized protein</fullName>
    </submittedName>
</protein>
<comment type="caution">
    <text evidence="1">The sequence shown here is derived from an EMBL/GenBank/DDBJ whole genome shotgun (WGS) entry which is preliminary data.</text>
</comment>
<proteinExistence type="predicted"/>
<dbReference type="EMBL" id="ACDX02000004">
    <property type="protein sequence ID" value="EFC89115.1"/>
    <property type="molecule type" value="Genomic_DNA"/>
</dbReference>
<evidence type="ECO:0000313" key="2">
    <source>
        <dbReference type="Proteomes" id="UP000003344"/>
    </source>
</evidence>
<dbReference type="AlphaFoldDB" id="D2ZUV9"/>
<name>D2ZUV9_NEIM2</name>
<accession>D2ZUV9</accession>
<evidence type="ECO:0000313" key="1">
    <source>
        <dbReference type="EMBL" id="EFC89115.1"/>
    </source>
</evidence>